<evidence type="ECO:0000313" key="2">
    <source>
        <dbReference type="Proteomes" id="UP000831701"/>
    </source>
</evidence>
<evidence type="ECO:0000313" key="1">
    <source>
        <dbReference type="EMBL" id="KAI3363988.1"/>
    </source>
</evidence>
<gene>
    <name evidence="1" type="ORF">L3Q82_001583</name>
</gene>
<reference evidence="1" key="1">
    <citation type="submission" date="2022-04" db="EMBL/GenBank/DDBJ databases">
        <title>Jade perch genome.</title>
        <authorList>
            <person name="Chao B."/>
        </authorList>
    </citation>
    <scope>NUCLEOTIDE SEQUENCE</scope>
    <source>
        <strain evidence="1">CB-2022</strain>
    </source>
</reference>
<organism evidence="1 2">
    <name type="scientific">Scortum barcoo</name>
    <name type="common">barcoo grunter</name>
    <dbReference type="NCBI Taxonomy" id="214431"/>
    <lineage>
        <taxon>Eukaryota</taxon>
        <taxon>Metazoa</taxon>
        <taxon>Chordata</taxon>
        <taxon>Craniata</taxon>
        <taxon>Vertebrata</taxon>
        <taxon>Euteleostomi</taxon>
        <taxon>Actinopterygii</taxon>
        <taxon>Neopterygii</taxon>
        <taxon>Teleostei</taxon>
        <taxon>Neoteleostei</taxon>
        <taxon>Acanthomorphata</taxon>
        <taxon>Eupercaria</taxon>
        <taxon>Centrarchiformes</taxon>
        <taxon>Terapontoidei</taxon>
        <taxon>Terapontidae</taxon>
        <taxon>Scortum</taxon>
    </lineage>
</organism>
<sequence>MSHREEAPGEDPGHAGETMSLGWPGNASGPPGRAGESVWVPDFLFGAGGEAGRWKEAESVQASCQQTGRRPTELEEEEEEGGWRGKALRYCRNRLRSYRREERGSRGGGEEENQRERLIWSWLPCFTVQHNSHRRQRSAVPVGLNLVLYDGERGREVRRCRRDSEQIMDWKELVVFSGGGGGVSRALCPLSAVRRSWRSSLADMR</sequence>
<name>A0ACB8W946_9TELE</name>
<protein>
    <submittedName>
        <fullName evidence="1">Uncharacterized protein</fullName>
    </submittedName>
</protein>
<keyword evidence="2" id="KW-1185">Reference proteome</keyword>
<proteinExistence type="predicted"/>
<comment type="caution">
    <text evidence="1">The sequence shown here is derived from an EMBL/GenBank/DDBJ whole genome shotgun (WGS) entry which is preliminary data.</text>
</comment>
<accession>A0ACB8W946</accession>
<dbReference type="EMBL" id="CM041543">
    <property type="protein sequence ID" value="KAI3363988.1"/>
    <property type="molecule type" value="Genomic_DNA"/>
</dbReference>
<dbReference type="Proteomes" id="UP000831701">
    <property type="component" value="Chromosome 13"/>
</dbReference>